<evidence type="ECO:0000313" key="1">
    <source>
        <dbReference type="EMBL" id="KAE9229790.1"/>
    </source>
</evidence>
<dbReference type="AlphaFoldDB" id="A0A6A3Z602"/>
<sequence length="274" mass="31037">MTPDTTLILSVITRKFMASSSVFPMHVPPIKTPSSSLMSMVSASEFMIESPGEAQPGYTLALSTHNQLRRGTRQKQVWWKHKKKVETCILLHQLSANSVMIESGRTAATTALSLKRIWSYCYSRLKLVIGDKAKPITSQNPQANAICERVHLKILNIIRARPDLSDQLELAYARTLFVQVTTRSDVLRRHNLFLEKIGSLDSVHYAICTVLSEQRFAVIMRENARENEKRNRTSTSMEIKVPARDRRIVEEVVKGSRLSAIAQSSWTPERRGCD</sequence>
<organism evidence="1 2">
    <name type="scientific">Phytophthora fragariae</name>
    <dbReference type="NCBI Taxonomy" id="53985"/>
    <lineage>
        <taxon>Eukaryota</taxon>
        <taxon>Sar</taxon>
        <taxon>Stramenopiles</taxon>
        <taxon>Oomycota</taxon>
        <taxon>Peronosporomycetes</taxon>
        <taxon>Peronosporales</taxon>
        <taxon>Peronosporaceae</taxon>
        <taxon>Phytophthora</taxon>
    </lineage>
</organism>
<gene>
    <name evidence="1" type="ORF">PF005_g3726</name>
</gene>
<keyword evidence="2" id="KW-1185">Reference proteome</keyword>
<proteinExistence type="predicted"/>
<evidence type="ECO:0000313" key="2">
    <source>
        <dbReference type="Proteomes" id="UP000433483"/>
    </source>
</evidence>
<dbReference type="Proteomes" id="UP000433483">
    <property type="component" value="Unassembled WGS sequence"/>
</dbReference>
<comment type="caution">
    <text evidence="1">The sequence shown here is derived from an EMBL/GenBank/DDBJ whole genome shotgun (WGS) entry which is preliminary data.</text>
</comment>
<name>A0A6A3Z602_9STRA</name>
<accession>A0A6A3Z602</accession>
<reference evidence="1 2" key="1">
    <citation type="submission" date="2018-08" db="EMBL/GenBank/DDBJ databases">
        <title>Genomic investigation of the strawberry pathogen Phytophthora fragariae indicates pathogenicity is determined by transcriptional variation in three key races.</title>
        <authorList>
            <person name="Adams T.M."/>
            <person name="Armitage A.D."/>
            <person name="Sobczyk M.K."/>
            <person name="Bates H.J."/>
            <person name="Dunwell J.M."/>
            <person name="Nellist C.F."/>
            <person name="Harrison R.J."/>
        </authorList>
    </citation>
    <scope>NUCLEOTIDE SEQUENCE [LARGE SCALE GENOMIC DNA]</scope>
    <source>
        <strain evidence="1 2">NOV-27</strain>
    </source>
</reference>
<protein>
    <submittedName>
        <fullName evidence="1">Uncharacterized protein</fullName>
    </submittedName>
</protein>
<dbReference type="EMBL" id="QXGB01000113">
    <property type="protein sequence ID" value="KAE9229790.1"/>
    <property type="molecule type" value="Genomic_DNA"/>
</dbReference>